<protein>
    <submittedName>
        <fullName evidence="2">Uncharacterized conserved protein YfaA, DUF2138 family</fullName>
    </submittedName>
</protein>
<reference evidence="2 3" key="1">
    <citation type="submission" date="2016-10" db="EMBL/GenBank/DDBJ databases">
        <authorList>
            <person name="de Groot N.N."/>
        </authorList>
    </citation>
    <scope>NUCLEOTIDE SEQUENCE [LARGE SCALE GENOMIC DNA]</scope>
    <source>
        <strain evidence="2 3">JCM 21544</strain>
    </source>
</reference>
<dbReference type="STRING" id="137658.SAMN05216186_111143"/>
<keyword evidence="1" id="KW-0472">Membrane</keyword>
<proteinExistence type="predicted"/>
<keyword evidence="3" id="KW-1185">Reference proteome</keyword>
<organism evidence="2 3">
    <name type="scientific">Pseudomonas indica</name>
    <dbReference type="NCBI Taxonomy" id="137658"/>
    <lineage>
        <taxon>Bacteria</taxon>
        <taxon>Pseudomonadati</taxon>
        <taxon>Pseudomonadota</taxon>
        <taxon>Gammaproteobacteria</taxon>
        <taxon>Pseudomonadales</taxon>
        <taxon>Pseudomonadaceae</taxon>
        <taxon>Pseudomonas</taxon>
    </lineage>
</organism>
<gene>
    <name evidence="2" type="ORF">SAMN05216186_111143</name>
</gene>
<keyword evidence="1" id="KW-0812">Transmembrane</keyword>
<name>A0A1G9FK68_9PSED</name>
<evidence type="ECO:0000313" key="2">
    <source>
        <dbReference type="EMBL" id="SDK88769.1"/>
    </source>
</evidence>
<dbReference type="NCBIfam" id="NF008500">
    <property type="entry name" value="PRK11410.1"/>
    <property type="match status" value="1"/>
</dbReference>
<feature type="transmembrane region" description="Helical" evidence="1">
    <location>
        <begin position="20"/>
        <end position="39"/>
    </location>
</feature>
<sequence length="576" mass="62915">MRDSSSASQKSARSGRLRLLLIALVIALPVASGGLFAWLQQRSAGDRHLVERNALGLDLARPDVLIESQSLSRLPRDLLAVPLLRDTLTEDFVFYYEQNADRLGLAGSLRRIVYEHDLEWRDTLLDELLDQPAQVALWRDAGGRLRHFLVAIERGGLARLLEPVAKLALNDSQLSVAGELNVDGIAVPLYRLRYQNQRSVLFASHGDRLIVASSADMLFAEMPAKASSSGDDSAPLAQVSAETAESLLSGGQPFDARFGLAPREGLAHRIALGSEYLALGYQRFIPSFAGLRFEMGEGGWRSFLALHEVDGQPAFDFAPVWRAMPMGASACVALPAAPAMAERLLDRVGAGAEVATRLSARLSGTAGLCWYAESRLHSPLLVGQLTAAPDEQTDADIGALFGSVIGAWETFAENGSFPVQEEQQGDLHTWRREVSSNFGQYPADQAEHADAMAARGFFRISLARRGQTLLFSLDDQLVDKALATLDKRFPPLAEVLPGDALVPAFLAPEALAALLERETLDSLPKDMEPVFRNAAETHLLPKLRALAGHKRYALAVPQTEHADGRWQWLPLEWRAL</sequence>
<evidence type="ECO:0000256" key="1">
    <source>
        <dbReference type="SAM" id="Phobius"/>
    </source>
</evidence>
<dbReference type="RefSeq" id="WP_084336513.1">
    <property type="nucleotide sequence ID" value="NZ_FNFD01000011.1"/>
</dbReference>
<evidence type="ECO:0000313" key="3">
    <source>
        <dbReference type="Proteomes" id="UP000198706"/>
    </source>
</evidence>
<dbReference type="InterPro" id="IPR018671">
    <property type="entry name" value="DUF2138"/>
</dbReference>
<dbReference type="AlphaFoldDB" id="A0A1G9FK68"/>
<accession>A0A1G9FK68</accession>
<dbReference type="Proteomes" id="UP000198706">
    <property type="component" value="Unassembled WGS sequence"/>
</dbReference>
<keyword evidence="1" id="KW-1133">Transmembrane helix</keyword>
<dbReference type="Pfam" id="PF09909">
    <property type="entry name" value="DUF2138"/>
    <property type="match status" value="1"/>
</dbReference>
<dbReference type="EMBL" id="FNFD01000011">
    <property type="protein sequence ID" value="SDK88769.1"/>
    <property type="molecule type" value="Genomic_DNA"/>
</dbReference>